<evidence type="ECO:0000256" key="2">
    <source>
        <dbReference type="ARBA" id="ARBA00022980"/>
    </source>
</evidence>
<sequence length="126" mass="13715">MKAQTVCTCEIRRSKMSRKVSPKVAYAIVRAGGRQEKVSVGDKITLDRVAGKPGSTIELPVLLLVDGDKITADAKSLASAKVTAEKIEDLRGPKIVIQKYKNKTGYKKRQGFRAELTTVKITAINA</sequence>
<keyword evidence="4 5" id="KW-0699">rRNA-binding</keyword>
<dbReference type="HAMAP" id="MF_01363">
    <property type="entry name" value="Ribosomal_bL21"/>
    <property type="match status" value="1"/>
</dbReference>
<organism evidence="6 7">
    <name type="scientific">Rothia dentocariosa</name>
    <dbReference type="NCBI Taxonomy" id="2047"/>
    <lineage>
        <taxon>Bacteria</taxon>
        <taxon>Bacillati</taxon>
        <taxon>Actinomycetota</taxon>
        <taxon>Actinomycetes</taxon>
        <taxon>Micrococcales</taxon>
        <taxon>Micrococcaceae</taxon>
        <taxon>Rothia</taxon>
    </lineage>
</organism>
<dbReference type="InterPro" id="IPR036164">
    <property type="entry name" value="bL21-like_sf"/>
</dbReference>
<dbReference type="Proteomes" id="UP000270988">
    <property type="component" value="Chromosome"/>
</dbReference>
<comment type="function">
    <text evidence="4 5">This protein binds to 23S rRNA in the presence of protein L20.</text>
</comment>
<evidence type="ECO:0000256" key="4">
    <source>
        <dbReference type="HAMAP-Rule" id="MF_01363"/>
    </source>
</evidence>
<dbReference type="GO" id="GO:0006412">
    <property type="term" value="P:translation"/>
    <property type="evidence" value="ECO:0007669"/>
    <property type="project" value="UniProtKB-UniRule"/>
</dbReference>
<dbReference type="AlphaFoldDB" id="A0A3S4Y3D0"/>
<dbReference type="Pfam" id="PF00829">
    <property type="entry name" value="Ribosomal_L21p"/>
    <property type="match status" value="1"/>
</dbReference>
<dbReference type="GO" id="GO:0005840">
    <property type="term" value="C:ribosome"/>
    <property type="evidence" value="ECO:0007669"/>
    <property type="project" value="UniProtKB-KW"/>
</dbReference>
<name>A0A3S4Y3D0_9MICC</name>
<protein>
    <recommendedName>
        <fullName evidence="4">Large ribosomal subunit protein bL21</fullName>
    </recommendedName>
</protein>
<evidence type="ECO:0000256" key="1">
    <source>
        <dbReference type="ARBA" id="ARBA00008563"/>
    </source>
</evidence>
<dbReference type="InterPro" id="IPR028909">
    <property type="entry name" value="bL21-like"/>
</dbReference>
<dbReference type="SUPFAM" id="SSF141091">
    <property type="entry name" value="L21p-like"/>
    <property type="match status" value="1"/>
</dbReference>
<dbReference type="GO" id="GO:1990904">
    <property type="term" value="C:ribonucleoprotein complex"/>
    <property type="evidence" value="ECO:0007669"/>
    <property type="project" value="UniProtKB-KW"/>
</dbReference>
<keyword evidence="3 4" id="KW-0687">Ribonucleoprotein</keyword>
<dbReference type="PANTHER" id="PTHR21349">
    <property type="entry name" value="50S RIBOSOMAL PROTEIN L21"/>
    <property type="match status" value="1"/>
</dbReference>
<evidence type="ECO:0000256" key="5">
    <source>
        <dbReference type="RuleBase" id="RU000562"/>
    </source>
</evidence>
<comment type="similarity">
    <text evidence="1 4 5">Belongs to the bacterial ribosomal protein bL21 family.</text>
</comment>
<gene>
    <name evidence="4 6" type="primary">rplU</name>
    <name evidence="6" type="ORF">NCTC10918_00821</name>
</gene>
<dbReference type="GO" id="GO:0019843">
    <property type="term" value="F:rRNA binding"/>
    <property type="evidence" value="ECO:0007669"/>
    <property type="project" value="UniProtKB-UniRule"/>
</dbReference>
<dbReference type="PANTHER" id="PTHR21349:SF0">
    <property type="entry name" value="LARGE RIBOSOMAL SUBUNIT PROTEIN BL21M"/>
    <property type="match status" value="1"/>
</dbReference>
<accession>A0A3S4Y3D0</accession>
<reference evidence="6 7" key="1">
    <citation type="submission" date="2018-12" db="EMBL/GenBank/DDBJ databases">
        <authorList>
            <consortium name="Pathogen Informatics"/>
        </authorList>
    </citation>
    <scope>NUCLEOTIDE SEQUENCE [LARGE SCALE GENOMIC DNA]</scope>
    <source>
        <strain evidence="6 7">NCTC10918</strain>
    </source>
</reference>
<dbReference type="EMBL" id="LR134521">
    <property type="protein sequence ID" value="VEJ29561.1"/>
    <property type="molecule type" value="Genomic_DNA"/>
</dbReference>
<dbReference type="InterPro" id="IPR001787">
    <property type="entry name" value="Ribosomal_bL21"/>
</dbReference>
<comment type="subunit">
    <text evidence="4">Part of the 50S ribosomal subunit. Contacts protein L20.</text>
</comment>
<evidence type="ECO:0000313" key="7">
    <source>
        <dbReference type="Proteomes" id="UP000270988"/>
    </source>
</evidence>
<evidence type="ECO:0000313" key="6">
    <source>
        <dbReference type="EMBL" id="VEJ29561.1"/>
    </source>
</evidence>
<dbReference type="STRING" id="762948.HMPREF0733_12070"/>
<proteinExistence type="inferred from homology"/>
<keyword evidence="4 5" id="KW-0694">RNA-binding</keyword>
<dbReference type="NCBIfam" id="TIGR00061">
    <property type="entry name" value="L21"/>
    <property type="match status" value="1"/>
</dbReference>
<dbReference type="GO" id="GO:0003735">
    <property type="term" value="F:structural constituent of ribosome"/>
    <property type="evidence" value="ECO:0007669"/>
    <property type="project" value="InterPro"/>
</dbReference>
<keyword evidence="2 4" id="KW-0689">Ribosomal protein</keyword>
<dbReference type="GO" id="GO:0005737">
    <property type="term" value="C:cytoplasm"/>
    <property type="evidence" value="ECO:0007669"/>
    <property type="project" value="UniProtKB-ARBA"/>
</dbReference>
<evidence type="ECO:0000256" key="3">
    <source>
        <dbReference type="ARBA" id="ARBA00023274"/>
    </source>
</evidence>